<reference evidence="1 2" key="1">
    <citation type="submission" date="2015-10" db="EMBL/GenBank/DDBJ databases">
        <title>Draft genome sequence of Streptomyces corchorusii DSM 40340, type strain for the species Streptomyces corchorusii.</title>
        <authorList>
            <person name="Ruckert C."/>
            <person name="Winkler A."/>
            <person name="Kalinowski J."/>
            <person name="Kampfer P."/>
            <person name="Glaeser S."/>
        </authorList>
    </citation>
    <scope>NUCLEOTIDE SEQUENCE [LARGE SCALE GENOMIC DNA]</scope>
    <source>
        <strain evidence="1 2">DSM 40340</strain>
    </source>
</reference>
<proteinExistence type="predicted"/>
<evidence type="ECO:0000313" key="1">
    <source>
        <dbReference type="EMBL" id="KUN18601.1"/>
    </source>
</evidence>
<protein>
    <submittedName>
        <fullName evidence="1">Uncharacterized protein</fullName>
    </submittedName>
</protein>
<dbReference type="Proteomes" id="UP000053398">
    <property type="component" value="Unassembled WGS sequence"/>
</dbReference>
<dbReference type="EMBL" id="LMWP01000042">
    <property type="protein sequence ID" value="KUN18601.1"/>
    <property type="molecule type" value="Genomic_DNA"/>
</dbReference>
<sequence>MEQEVAGGLVSRPGLHALVESAGSGERGEFVGAGGELLLLLEAVLLGLGGAPVGGELVLDDASVAGS</sequence>
<name>A0A101PVU1_STRCK</name>
<dbReference type="AlphaFoldDB" id="A0A101PVU1"/>
<comment type="caution">
    <text evidence="1">The sequence shown here is derived from an EMBL/GenBank/DDBJ whole genome shotgun (WGS) entry which is preliminary data.</text>
</comment>
<keyword evidence="2" id="KW-1185">Reference proteome</keyword>
<evidence type="ECO:0000313" key="2">
    <source>
        <dbReference type="Proteomes" id="UP000053398"/>
    </source>
</evidence>
<gene>
    <name evidence="1" type="ORF">AQJ11_32860</name>
</gene>
<accession>A0A101PVU1</accession>
<organism evidence="1 2">
    <name type="scientific">Streptomyces corchorusii</name>
    <name type="common">Streptomyces chibaensis</name>
    <dbReference type="NCBI Taxonomy" id="1903"/>
    <lineage>
        <taxon>Bacteria</taxon>
        <taxon>Bacillati</taxon>
        <taxon>Actinomycetota</taxon>
        <taxon>Actinomycetes</taxon>
        <taxon>Kitasatosporales</taxon>
        <taxon>Streptomycetaceae</taxon>
        <taxon>Streptomyces</taxon>
    </lineage>
</organism>